<gene>
    <name evidence="1" type="ORF">PMAYCL1PPCAC_10164</name>
</gene>
<comment type="caution">
    <text evidence="1">The sequence shown here is derived from an EMBL/GenBank/DDBJ whole genome shotgun (WGS) entry which is preliminary data.</text>
</comment>
<name>A0AAN4ZHG7_9BILA</name>
<proteinExistence type="predicted"/>
<sequence length="123" mass="13605">WNITRLGSRLLHRGGGAEIKGITATVKKSGRSLLLRGRGQLGSGRDSGAVQRGVLRVEQLMESIEDRVLLRQRRLRPSALLLGGDESCVARVRVLDLADHSGDLLLRVDRRVLRREHADVVVL</sequence>
<protein>
    <submittedName>
        <fullName evidence="1">Uncharacterized protein</fullName>
    </submittedName>
</protein>
<accession>A0AAN4ZHG7</accession>
<dbReference type="EMBL" id="BTRK01000003">
    <property type="protein sequence ID" value="GMR39969.1"/>
    <property type="molecule type" value="Genomic_DNA"/>
</dbReference>
<feature type="non-terminal residue" evidence="1">
    <location>
        <position position="123"/>
    </location>
</feature>
<feature type="non-terminal residue" evidence="1">
    <location>
        <position position="1"/>
    </location>
</feature>
<evidence type="ECO:0000313" key="2">
    <source>
        <dbReference type="Proteomes" id="UP001328107"/>
    </source>
</evidence>
<dbReference type="AlphaFoldDB" id="A0AAN4ZHG7"/>
<dbReference type="Proteomes" id="UP001328107">
    <property type="component" value="Unassembled WGS sequence"/>
</dbReference>
<keyword evidence="2" id="KW-1185">Reference proteome</keyword>
<organism evidence="1 2">
    <name type="scientific">Pristionchus mayeri</name>
    <dbReference type="NCBI Taxonomy" id="1317129"/>
    <lineage>
        <taxon>Eukaryota</taxon>
        <taxon>Metazoa</taxon>
        <taxon>Ecdysozoa</taxon>
        <taxon>Nematoda</taxon>
        <taxon>Chromadorea</taxon>
        <taxon>Rhabditida</taxon>
        <taxon>Rhabditina</taxon>
        <taxon>Diplogasteromorpha</taxon>
        <taxon>Diplogasteroidea</taxon>
        <taxon>Neodiplogasteridae</taxon>
        <taxon>Pristionchus</taxon>
    </lineage>
</organism>
<reference evidence="2" key="1">
    <citation type="submission" date="2022-10" db="EMBL/GenBank/DDBJ databases">
        <title>Genome assembly of Pristionchus species.</title>
        <authorList>
            <person name="Yoshida K."/>
            <person name="Sommer R.J."/>
        </authorList>
    </citation>
    <scope>NUCLEOTIDE SEQUENCE [LARGE SCALE GENOMIC DNA]</scope>
    <source>
        <strain evidence="2">RS5460</strain>
    </source>
</reference>
<evidence type="ECO:0000313" key="1">
    <source>
        <dbReference type="EMBL" id="GMR39969.1"/>
    </source>
</evidence>